<evidence type="ECO:0000313" key="2">
    <source>
        <dbReference type="Proteomes" id="UP001295444"/>
    </source>
</evidence>
<dbReference type="EMBL" id="OW240912">
    <property type="protein sequence ID" value="CAH2223963.1"/>
    <property type="molecule type" value="Genomic_DNA"/>
</dbReference>
<dbReference type="Proteomes" id="UP001295444">
    <property type="component" value="Chromosome 01"/>
</dbReference>
<proteinExistence type="predicted"/>
<accession>A0AAD1VN20</accession>
<organism evidence="1 2">
    <name type="scientific">Pelobates cultripes</name>
    <name type="common">Western spadefoot toad</name>
    <dbReference type="NCBI Taxonomy" id="61616"/>
    <lineage>
        <taxon>Eukaryota</taxon>
        <taxon>Metazoa</taxon>
        <taxon>Chordata</taxon>
        <taxon>Craniata</taxon>
        <taxon>Vertebrata</taxon>
        <taxon>Euteleostomi</taxon>
        <taxon>Amphibia</taxon>
        <taxon>Batrachia</taxon>
        <taxon>Anura</taxon>
        <taxon>Pelobatoidea</taxon>
        <taxon>Pelobatidae</taxon>
        <taxon>Pelobates</taxon>
    </lineage>
</organism>
<dbReference type="AlphaFoldDB" id="A0AAD1VN20"/>
<reference evidence="1" key="1">
    <citation type="submission" date="2022-03" db="EMBL/GenBank/DDBJ databases">
        <authorList>
            <person name="Alioto T."/>
            <person name="Alioto T."/>
            <person name="Gomez Garrido J."/>
        </authorList>
    </citation>
    <scope>NUCLEOTIDE SEQUENCE</scope>
</reference>
<sequence>MKANEKVGLNFLNLKAYLQAAHLTNIIGMHSQTYISQWVTIEEHYSKQQDLAVMMWVPKGPLKLPNSTLSTTRLLPQSWNEHRCLATTTQQWSLATPIRSLQAYNDTFNHCNWKQHGLTHIHQLYTENGLKTFPELQE</sequence>
<keyword evidence="2" id="KW-1185">Reference proteome</keyword>
<gene>
    <name evidence="1" type="ORF">PECUL_23A037269</name>
</gene>
<evidence type="ECO:0000313" key="1">
    <source>
        <dbReference type="EMBL" id="CAH2223963.1"/>
    </source>
</evidence>
<protein>
    <submittedName>
        <fullName evidence="1">Uncharacterized protein</fullName>
    </submittedName>
</protein>
<name>A0AAD1VN20_PELCU</name>
<feature type="non-terminal residue" evidence="1">
    <location>
        <position position="138"/>
    </location>
</feature>